<comment type="caution">
    <text evidence="1">The sequence shown here is derived from an EMBL/GenBank/DDBJ whole genome shotgun (WGS) entry which is preliminary data.</text>
</comment>
<keyword evidence="2" id="KW-1185">Reference proteome</keyword>
<dbReference type="AlphaFoldDB" id="A0A134AGL9"/>
<dbReference type="EMBL" id="LSDG01000024">
    <property type="protein sequence ID" value="KXB66862.1"/>
    <property type="molecule type" value="Genomic_DNA"/>
</dbReference>
<dbReference type="STRING" id="755172.HMPREF1863_00914"/>
<proteinExistence type="predicted"/>
<evidence type="ECO:0000313" key="2">
    <source>
        <dbReference type="Proteomes" id="UP000070442"/>
    </source>
</evidence>
<accession>A0A134AGL9</accession>
<gene>
    <name evidence="1" type="ORF">HMPREF1863_00914</name>
</gene>
<organism evidence="1 2">
    <name type="scientific">Aedoeadaptatus coxii</name>
    <dbReference type="NCBI Taxonomy" id="755172"/>
    <lineage>
        <taxon>Bacteria</taxon>
        <taxon>Bacillati</taxon>
        <taxon>Bacillota</taxon>
        <taxon>Tissierellia</taxon>
        <taxon>Tissierellales</taxon>
        <taxon>Peptoniphilaceae</taxon>
        <taxon>Aedoeadaptatus</taxon>
    </lineage>
</organism>
<dbReference type="Proteomes" id="UP000070442">
    <property type="component" value="Unassembled WGS sequence"/>
</dbReference>
<name>A0A134AGL9_9FIRM</name>
<reference evidence="2" key="1">
    <citation type="submission" date="2016-01" db="EMBL/GenBank/DDBJ databases">
        <authorList>
            <person name="Mitreva M."/>
            <person name="Pepin K.H."/>
            <person name="Mihindukulasuriya K.A."/>
            <person name="Fulton R."/>
            <person name="Fronick C."/>
            <person name="O'Laughlin M."/>
            <person name="Miner T."/>
            <person name="Herter B."/>
            <person name="Rosa B.A."/>
            <person name="Cordes M."/>
            <person name="Tomlinson C."/>
            <person name="Wollam A."/>
            <person name="Palsikar V.B."/>
            <person name="Mardis E.R."/>
            <person name="Wilson R.K."/>
        </authorList>
    </citation>
    <scope>NUCLEOTIDE SEQUENCE [LARGE SCALE GENOMIC DNA]</scope>
    <source>
        <strain evidence="2">DNF00729</strain>
    </source>
</reference>
<protein>
    <submittedName>
        <fullName evidence="1">Uncharacterized protein</fullName>
    </submittedName>
</protein>
<dbReference type="PATRIC" id="fig|755172.3.peg.872"/>
<sequence length="65" mass="7648">MLLKVKAEGNLCIKTIVNEIQSRRINREKVGLLKLRIQIEKHSDIIVINNESIKERTIGRRKRKI</sequence>
<evidence type="ECO:0000313" key="1">
    <source>
        <dbReference type="EMBL" id="KXB66862.1"/>
    </source>
</evidence>